<dbReference type="EMBL" id="JQ340774">
    <property type="protein sequence ID" value="AFB84021.1"/>
    <property type="molecule type" value="Genomic_DNA"/>
</dbReference>
<proteinExistence type="predicted"/>
<dbReference type="SUPFAM" id="SSF56672">
    <property type="entry name" value="DNA/RNA polymerases"/>
    <property type="match status" value="1"/>
</dbReference>
<dbReference type="InterPro" id="IPR043502">
    <property type="entry name" value="DNA/RNA_pol_sf"/>
</dbReference>
<evidence type="ECO:0000313" key="4">
    <source>
        <dbReference type="EMBL" id="AFB84021.1"/>
    </source>
</evidence>
<organism evidence="4 5">
    <name type="scientific">Hafnia phage Enc34</name>
    <dbReference type="NCBI Taxonomy" id="1150990"/>
    <lineage>
        <taxon>Viruses</taxon>
        <taxon>Duplodnaviria</taxon>
        <taxon>Heunggongvirae</taxon>
        <taxon>Uroviricota</taxon>
        <taxon>Caudoviricetes</taxon>
        <taxon>Casjensviridae</taxon>
        <taxon>Enchivirus</taxon>
        <taxon>Enchivirus Enc34</taxon>
    </lineage>
</organism>
<keyword evidence="2" id="KW-1194">Viral DNA replication</keyword>
<dbReference type="KEGG" id="vg:14014002"/>
<evidence type="ECO:0000259" key="3">
    <source>
        <dbReference type="SMART" id="SM00482"/>
    </source>
</evidence>
<dbReference type="SMART" id="SM00482">
    <property type="entry name" value="POLAc"/>
    <property type="match status" value="1"/>
</dbReference>
<dbReference type="GO" id="GO:0003677">
    <property type="term" value="F:DNA binding"/>
    <property type="evidence" value="ECO:0007669"/>
    <property type="project" value="InterPro"/>
</dbReference>
<sequence length="675" mass="77109">MIDFINLDYESKSRVNLKTQGLDRYSADPSTGLLMASYAINDGKVKHCELQRGQKWPGELRDALEDPKVMKWAFNAQFERVMTARVAKIKTDYNSWRCTMAYAYMLGFSGDMMLVGKTIGLPAHLLKDSEGSRLIQKFCKPQKVTKNNPIEWHTDRTDPEDWWDFCGYNVQDTVTEMAIKHRLERYKVLQSEWDMYALDQYINDTGVNIDIDFAHAALELAERRKPQIIEQMKDLTGLGNPNSPAQLTKWLKERGYPFDDLRSDTVKKVIRESEELRVDKDVVEVLKLRQNSAKSSIAKYKTMLDAAGLDGRFRYSLQFAGASRTNRWAGRRIQTQNLPRTPKMIEKEVDLKIVNKMIHNRDLDALGLYVGEPMDALVGCIRSAFIPTPGYKFVVSDLASIESVVIGWLTGCKWFLNTLAIGHDLYRSFAAEWLHIPYEDTLPHRSKAKPATLGAGFRLGGGDIGEDGKKTGLWGYAENMGVHMTREESHASVTAFRELCPEIVQSWYDLERAVFKVIRTKKPVEWGCLVIEYHKPFLTIRLPSGRKIYYFRPRIVTRKMKNREGEEYFKDNFQYEGKVDGTNKWGKIFSHGGKLVENIVQALARDILAAGLKAAHRAGFRIVMHIHDEIVTEVKEGDTGLTLDKLMECMKAALPWAPGLPLGAAGWEGYFYRKD</sequence>
<keyword evidence="1" id="KW-0235">DNA replication</keyword>
<feature type="domain" description="DNA-directed DNA polymerase family A palm" evidence="3">
    <location>
        <begin position="381"/>
        <end position="638"/>
    </location>
</feature>
<dbReference type="InterPro" id="IPR001098">
    <property type="entry name" value="DNA-dir_DNA_pol_A_palm_dom"/>
</dbReference>
<dbReference type="GeneID" id="14014002"/>
<dbReference type="GO" id="GO:0006302">
    <property type="term" value="P:double-strand break repair"/>
    <property type="evidence" value="ECO:0007669"/>
    <property type="project" value="TreeGrafter"/>
</dbReference>
<evidence type="ECO:0000256" key="2">
    <source>
        <dbReference type="ARBA" id="ARBA00023109"/>
    </source>
</evidence>
<name>H6WYG3_9CAUD</name>
<dbReference type="Gene3D" id="1.10.150.20">
    <property type="entry name" value="5' to 3' exonuclease, C-terminal subdomain"/>
    <property type="match status" value="1"/>
</dbReference>
<dbReference type="GO" id="GO:0003887">
    <property type="term" value="F:DNA-directed DNA polymerase activity"/>
    <property type="evidence" value="ECO:0007669"/>
    <property type="project" value="InterPro"/>
</dbReference>
<dbReference type="RefSeq" id="YP_007007006.1">
    <property type="nucleotide sequence ID" value="NC_019524.2"/>
</dbReference>
<dbReference type="OrthoDB" id="5706at10239"/>
<dbReference type="Gene3D" id="3.30.70.370">
    <property type="match status" value="1"/>
</dbReference>
<reference evidence="4 5" key="1">
    <citation type="journal article" date="2012" name="J. Virol.">
        <title>Complete Genome Sequence of the Enterobacter cancerogenus Bacteriophage Enc34.</title>
        <authorList>
            <person name="Kazaks A."/>
            <person name="Dislers A."/>
            <person name="Lipowsky G."/>
            <person name="Nikolajeva V."/>
            <person name="Tars K."/>
        </authorList>
    </citation>
    <scope>NUCLEOTIDE SEQUENCE [LARGE SCALE GENOMIC DNA]</scope>
</reference>
<evidence type="ECO:0000313" key="5">
    <source>
        <dbReference type="Proteomes" id="UP000008024"/>
    </source>
</evidence>
<dbReference type="GO" id="GO:0006261">
    <property type="term" value="P:DNA-templated DNA replication"/>
    <property type="evidence" value="ECO:0007669"/>
    <property type="project" value="InterPro"/>
</dbReference>
<dbReference type="PANTHER" id="PTHR10133">
    <property type="entry name" value="DNA POLYMERASE I"/>
    <property type="match status" value="1"/>
</dbReference>
<accession>H6WYG3</accession>
<dbReference type="PANTHER" id="PTHR10133:SF27">
    <property type="entry name" value="DNA POLYMERASE NU"/>
    <property type="match status" value="1"/>
</dbReference>
<evidence type="ECO:0000256" key="1">
    <source>
        <dbReference type="ARBA" id="ARBA00022705"/>
    </source>
</evidence>
<protein>
    <submittedName>
        <fullName evidence="4">DNA polymerase I family A</fullName>
    </submittedName>
</protein>
<dbReference type="InterPro" id="IPR002298">
    <property type="entry name" value="DNA_polymerase_A"/>
</dbReference>
<dbReference type="GO" id="GO:0039693">
    <property type="term" value="P:viral DNA genome replication"/>
    <property type="evidence" value="ECO:0007669"/>
    <property type="project" value="UniProtKB-KW"/>
</dbReference>
<keyword evidence="5" id="KW-1185">Reference proteome</keyword>
<dbReference type="Proteomes" id="UP000008024">
    <property type="component" value="Segment"/>
</dbReference>